<reference evidence="3" key="1">
    <citation type="submission" date="2022-11" db="UniProtKB">
        <authorList>
            <consortium name="WormBaseParasite"/>
        </authorList>
    </citation>
    <scope>IDENTIFICATION</scope>
</reference>
<feature type="compositionally biased region" description="Polar residues" evidence="1">
    <location>
        <begin position="15"/>
        <end position="31"/>
    </location>
</feature>
<dbReference type="Proteomes" id="UP000887569">
    <property type="component" value="Unplaced"/>
</dbReference>
<evidence type="ECO:0000313" key="3">
    <source>
        <dbReference type="WBParaSite" id="PgR108X_g014_t01"/>
    </source>
</evidence>
<proteinExistence type="predicted"/>
<dbReference type="WBParaSite" id="PgR108X_g014_t01">
    <property type="protein sequence ID" value="PgR108X_g014_t01"/>
    <property type="gene ID" value="PgR108X_g014"/>
</dbReference>
<name>A0A915CAI4_PARUN</name>
<accession>A0A915CAI4</accession>
<sequence>EESAVTADAAKKFDSSSQQKTGIQDNAPNDDTNVRLVGDSTAQQSKENKYRVQSRQMTADSVQNRMNEMIETVIENEKLSPHKPHILPDSTGSVDAHVSEMLSEAVANVAAAVHIKVTGMEEGFENGIKHMALPPH</sequence>
<organism evidence="2 3">
    <name type="scientific">Parascaris univalens</name>
    <name type="common">Nematode worm</name>
    <dbReference type="NCBI Taxonomy" id="6257"/>
    <lineage>
        <taxon>Eukaryota</taxon>
        <taxon>Metazoa</taxon>
        <taxon>Ecdysozoa</taxon>
        <taxon>Nematoda</taxon>
        <taxon>Chromadorea</taxon>
        <taxon>Rhabditida</taxon>
        <taxon>Spirurina</taxon>
        <taxon>Ascaridomorpha</taxon>
        <taxon>Ascaridoidea</taxon>
        <taxon>Ascarididae</taxon>
        <taxon>Parascaris</taxon>
    </lineage>
</organism>
<keyword evidence="2" id="KW-1185">Reference proteome</keyword>
<evidence type="ECO:0000313" key="2">
    <source>
        <dbReference type="Proteomes" id="UP000887569"/>
    </source>
</evidence>
<protein>
    <submittedName>
        <fullName evidence="3">Uncharacterized protein</fullName>
    </submittedName>
</protein>
<evidence type="ECO:0000256" key="1">
    <source>
        <dbReference type="SAM" id="MobiDB-lite"/>
    </source>
</evidence>
<dbReference type="AlphaFoldDB" id="A0A915CAI4"/>
<feature type="compositionally biased region" description="Polar residues" evidence="1">
    <location>
        <begin position="40"/>
        <end position="59"/>
    </location>
</feature>
<feature type="region of interest" description="Disordered" evidence="1">
    <location>
        <begin position="1"/>
        <end position="59"/>
    </location>
</feature>